<feature type="compositionally biased region" description="Basic and acidic residues" evidence="1">
    <location>
        <begin position="1418"/>
        <end position="1434"/>
    </location>
</feature>
<name>A0A1Y1I6G1_KLENI</name>
<dbReference type="InterPro" id="IPR011989">
    <property type="entry name" value="ARM-like"/>
</dbReference>
<keyword evidence="4" id="KW-1185">Reference proteome</keyword>
<feature type="region of interest" description="Disordered" evidence="1">
    <location>
        <begin position="229"/>
        <end position="260"/>
    </location>
</feature>
<dbReference type="InterPro" id="IPR016024">
    <property type="entry name" value="ARM-type_fold"/>
</dbReference>
<dbReference type="SUPFAM" id="SSF48371">
    <property type="entry name" value="ARM repeat"/>
    <property type="match status" value="2"/>
</dbReference>
<proteinExistence type="predicted"/>
<protein>
    <recommendedName>
        <fullName evidence="2">Rotatin N-terminal domain-containing protein</fullName>
    </recommendedName>
</protein>
<dbReference type="GO" id="GO:0044782">
    <property type="term" value="P:cilium organization"/>
    <property type="evidence" value="ECO:0007669"/>
    <property type="project" value="InterPro"/>
</dbReference>
<reference evidence="3 4" key="1">
    <citation type="journal article" date="2014" name="Nat. Commun.">
        <title>Klebsormidium flaccidum genome reveals primary factors for plant terrestrial adaptation.</title>
        <authorList>
            <person name="Hori K."/>
            <person name="Maruyama F."/>
            <person name="Fujisawa T."/>
            <person name="Togashi T."/>
            <person name="Yamamoto N."/>
            <person name="Seo M."/>
            <person name="Sato S."/>
            <person name="Yamada T."/>
            <person name="Mori H."/>
            <person name="Tajima N."/>
            <person name="Moriyama T."/>
            <person name="Ikeuchi M."/>
            <person name="Watanabe M."/>
            <person name="Wada H."/>
            <person name="Kobayashi K."/>
            <person name="Saito M."/>
            <person name="Masuda T."/>
            <person name="Sasaki-Sekimoto Y."/>
            <person name="Mashiguchi K."/>
            <person name="Awai K."/>
            <person name="Shimojima M."/>
            <person name="Masuda S."/>
            <person name="Iwai M."/>
            <person name="Nobusawa T."/>
            <person name="Narise T."/>
            <person name="Kondo S."/>
            <person name="Saito H."/>
            <person name="Sato R."/>
            <person name="Murakawa M."/>
            <person name="Ihara Y."/>
            <person name="Oshima-Yamada Y."/>
            <person name="Ohtaka K."/>
            <person name="Satoh M."/>
            <person name="Sonobe K."/>
            <person name="Ishii M."/>
            <person name="Ohtani R."/>
            <person name="Kanamori-Sato M."/>
            <person name="Honoki R."/>
            <person name="Miyazaki D."/>
            <person name="Mochizuki H."/>
            <person name="Umetsu J."/>
            <person name="Higashi K."/>
            <person name="Shibata D."/>
            <person name="Kamiya Y."/>
            <person name="Sato N."/>
            <person name="Nakamura Y."/>
            <person name="Tabata S."/>
            <person name="Ida S."/>
            <person name="Kurokawa K."/>
            <person name="Ohta H."/>
        </authorList>
    </citation>
    <scope>NUCLEOTIDE SEQUENCE [LARGE SCALE GENOMIC DNA]</scope>
    <source>
        <strain evidence="3 4">NIES-2285</strain>
    </source>
</reference>
<dbReference type="OrthoDB" id="553252at2759"/>
<feature type="compositionally biased region" description="Basic and acidic residues" evidence="1">
    <location>
        <begin position="1980"/>
        <end position="1997"/>
    </location>
</feature>
<feature type="compositionally biased region" description="Low complexity" evidence="1">
    <location>
        <begin position="2032"/>
        <end position="2041"/>
    </location>
</feature>
<gene>
    <name evidence="3" type="ORF">KFL_001840060</name>
</gene>
<feature type="region of interest" description="Disordered" evidence="1">
    <location>
        <begin position="673"/>
        <end position="761"/>
    </location>
</feature>
<feature type="compositionally biased region" description="Basic and acidic residues" evidence="1">
    <location>
        <begin position="917"/>
        <end position="926"/>
    </location>
</feature>
<accession>A0A1Y1I6G1</accession>
<evidence type="ECO:0000313" key="4">
    <source>
        <dbReference type="Proteomes" id="UP000054558"/>
    </source>
</evidence>
<feature type="compositionally biased region" description="Polar residues" evidence="1">
    <location>
        <begin position="138"/>
        <end position="152"/>
    </location>
</feature>
<organism evidence="3 4">
    <name type="scientific">Klebsormidium nitens</name>
    <name type="common">Green alga</name>
    <name type="synonym">Ulothrix nitens</name>
    <dbReference type="NCBI Taxonomy" id="105231"/>
    <lineage>
        <taxon>Eukaryota</taxon>
        <taxon>Viridiplantae</taxon>
        <taxon>Streptophyta</taxon>
        <taxon>Klebsormidiophyceae</taxon>
        <taxon>Klebsormidiales</taxon>
        <taxon>Klebsormidiaceae</taxon>
        <taxon>Klebsormidium</taxon>
    </lineage>
</organism>
<feature type="region of interest" description="Disordered" evidence="1">
    <location>
        <begin position="2026"/>
        <end position="2067"/>
    </location>
</feature>
<dbReference type="OMA" id="HRINDDE"/>
<evidence type="ECO:0000313" key="3">
    <source>
        <dbReference type="EMBL" id="GAQ84307.1"/>
    </source>
</evidence>
<feature type="region of interest" description="Disordered" evidence="1">
    <location>
        <begin position="906"/>
        <end position="927"/>
    </location>
</feature>
<feature type="compositionally biased region" description="Basic and acidic residues" evidence="1">
    <location>
        <begin position="690"/>
        <end position="707"/>
    </location>
</feature>
<dbReference type="GO" id="GO:0036064">
    <property type="term" value="C:ciliary basal body"/>
    <property type="evidence" value="ECO:0007669"/>
    <property type="project" value="InterPro"/>
</dbReference>
<feature type="region of interest" description="Disordered" evidence="1">
    <location>
        <begin position="138"/>
        <end position="202"/>
    </location>
</feature>
<dbReference type="STRING" id="105231.A0A1Y1I6G1"/>
<dbReference type="PANTHER" id="PTHR31691">
    <property type="entry name" value="ROTATIN"/>
    <property type="match status" value="1"/>
</dbReference>
<dbReference type="Gene3D" id="1.25.10.10">
    <property type="entry name" value="Leucine-rich Repeat Variant"/>
    <property type="match status" value="1"/>
</dbReference>
<feature type="region of interest" description="Disordered" evidence="1">
    <location>
        <begin position="2161"/>
        <end position="2233"/>
    </location>
</feature>
<sequence length="2560" mass="272945">MGDHVVDVSLTVDGARSKLPVPETSMKVLLGKLGHPLPEVRCRSLRSLKLKMEHGLLRLADAAEEEYLLRQLLEWFNREGCQQEEEVLGLLAQLAQRARARLLLCDLGALDFLETMRAHSPARLHPPIDKLAAVLLSNPQPHQPDTTESANPSRAGPALAQPLHTEQDSRHGAPSFRVTERRSGQGAPSDRASLAPGVTRPPVATKTWEEEGGELLQNPLSLASILSRPPAQRGVQPEPQPQLRPHPPGRFKDPPKLAEEPLPDLWLPEVPLRPSDDQYLFELNLKLQCIGDPRIVRAALAELCNRAVHDLPPEALLQKHPILDSVLSLAHPVGSPGDLDIAALNFVAALVKRTGGALRLSRDESFAVHLGGESEPSNVSPNHPTSFLRSSYPIAKRARTSKGEAFGKLRGRIIGERVVDVSKHTHEIAMHMLKLLALEKRLERAVGILRELLPLLRPQEEGHGEKLGSKTRVRFAQYFHIVTDALHSHTHSSPSPLTQLTGVTPPADADLASAAAALPPFLVVLSVGCALVRLLPATSVGEIVPAALAEAIGAVARDEVLAACVTGVRTEMLPYLAVLDPRLHQQLSQAQYAYSASKAAASVLSRYKNPDSSREADPSPESVEKSGSALEALETVLAAVSSLAFSGDEETARQMVALVKRVLRERSLAEERRIPGEKGALPAERGGTAAERRASTAEGERSFREEQGNEPSTSEGRRSDVEASAESDVSRVDDGSRSELTREGRTGEKEGGQSSDGPEATGHAAEFMRMARGVILRLITHESARIRRAAYEGLLKASTGNGRQSGEEATNAEVAFVGWLAASNEVVVEVLTRGIHQESTAEPAAALFLHLVDSVPPSERARFASARPWLSGCLDLPRATSAAFAASGLITRSLESAVTQARIQNATGGSLQGAEEAPGKERRIPGERISGTEEAAGGERGIQGATWQELEWEELRWKLMGLLSKNPAVRAESSADVRDSLKELGEGLSGLLLGGGLAEDGSEDVSDPFRDLLVDVQALGDDVSTEVVETVPARELPAATRRDAESLLAIVRSPHVEDAIRRSALEQLRASTADRRLETLLAEDERLLELLVGETLKWAQDWGSPLDCLELAEREVRGEERGSGGFGLSALGLLARLSSSKPARKWLLGDPTARIHPLLPLVFHPTVEVRRELGALLTALLFSADELLTSLGSAGTSVPVTVHIPPAASEAIGDSEPRTPVPLPLLASFAFPCPVVPARVAGSLPEDNGERPELQKVKRLLEQMRLLEDGPIPAWEKVERKRGAGGDLSLVERQAWAAVPGLLPEKVFDTILRQNQEAQSHDDCRRALASLSLHVIQHPLRARLLAQAPWPPALQRFLSVPPISEEDQSLACLVLNHILTMLRLGAMPSGGLLLLARIARDVSIPLLARSWGEGEVNGLRRESETEARRREGKGGLRSGRGSGSDWEAAPPFSERLLEFVVELLTSAGGQGSRHVAAQVCEALLISTGFVERLVAIARSERSPMGMRCLALRGLEATAALVPHSRASEALQKQVCESVIPLVNLVISLSGQPKDDAPPPRRALLKQGLLALRAVTVSAGPRFWDRGWARTGATFWLSRLGRDHEASVRASAFALLASAASEEAPGTRHMLGSYWPEVAHVAAKAALDVRECYAVRQEALQFIAMAGRAERSDHSVGGVLTGEERTAQAAEGSGDSNRGNEDDVEVASAAPEQPHAEGAGPEELHDERAPLTSAPLTEISEGALDRDEASFLSGVPERGGGLGLESALRREGFWERLPGLVLEKDATAGFLRALTSLLAALTSEALLDVLEVPAMWPRLLQLLKVPTVGKAQEALCESTGFEGRVLGMSGLLDRVASAGHVAEVVARVGHVSERHRAMLMGRLGAVPALAESFCAVSKMGKKWPTEVEASMSKEKWLLERERAVALESLASALSAASYWKASTSASSGLFCKSDTWPSESALRKVVAATAELLTDEEEGAEGARKAAERNGNGGKKDDVTPVSGLELAVCRLVASLLTDGPAAAKLLGKETDSGSGAPDSGGPRNGGADSGGTEETAAKRSPQFDGDNGLGGALFDGLLPLYREVRRRRIEALSLGKSSELLSCSEAFAAVGGALRALVAFSKGAKARASENAFPATLLENARDTQALLRLESLHLPLPNQGALRQHRREGAVVTVTSAGPRKKGPVPHGAQRAPQRKRADPPFARPSETEPDGTSSRPQSGAVAEGAGGEKVTSDVTSGALLEDLLLSLSLLKHLAYGSAEAAEAILDAGALTLVRDTWNYAQAEGAVLHEILGVLCNLAAVSEVARRAIALEGQPIIGGGGGKATVNKGLVMLGVVKLLGRPSLGGPLFLVAMQLMQSLVMSPEPRTALLRTSFLIDAHQTLQRAVATKDLQKQDAILNVLANLAAFSDGQRALLKSLALSGLFDLVLDIAASSPGSTAASALLLLRNLAFAHENKVHFLSSPRALPVLLTAVTDAAPAGTNGARTPKSAVMREQALAASALWALAYNDQRVVAALRSADALPKLEGSLRSLRRESGARGRDVNKHAEEALEKVVQLMR</sequence>
<dbReference type="InterPro" id="IPR029249">
    <property type="entry name" value="Rotatin_N"/>
</dbReference>
<dbReference type="Pfam" id="PF14726">
    <property type="entry name" value="RTTN_N"/>
    <property type="match status" value="1"/>
</dbReference>
<feature type="compositionally biased region" description="Basic and acidic residues" evidence="1">
    <location>
        <begin position="728"/>
        <end position="751"/>
    </location>
</feature>
<feature type="region of interest" description="Disordered" evidence="1">
    <location>
        <begin position="606"/>
        <end position="627"/>
    </location>
</feature>
<evidence type="ECO:0000259" key="2">
    <source>
        <dbReference type="Pfam" id="PF14726"/>
    </source>
</evidence>
<feature type="domain" description="Rotatin N-terminal" evidence="2">
    <location>
        <begin position="39"/>
        <end position="132"/>
    </location>
</feature>
<feature type="region of interest" description="Disordered" evidence="1">
    <location>
        <begin position="1974"/>
        <end position="1997"/>
    </location>
</feature>
<dbReference type="PANTHER" id="PTHR31691:SF1">
    <property type="entry name" value="ROTATIN"/>
    <property type="match status" value="1"/>
</dbReference>
<feature type="region of interest" description="Disordered" evidence="1">
    <location>
        <begin position="1418"/>
        <end position="1446"/>
    </location>
</feature>
<feature type="region of interest" description="Disordered" evidence="1">
    <location>
        <begin position="1684"/>
        <end position="1727"/>
    </location>
</feature>
<evidence type="ECO:0000256" key="1">
    <source>
        <dbReference type="SAM" id="MobiDB-lite"/>
    </source>
</evidence>
<feature type="compositionally biased region" description="Basic and acidic residues" evidence="1">
    <location>
        <begin position="250"/>
        <end position="259"/>
    </location>
</feature>
<feature type="compositionally biased region" description="Basic and acidic residues" evidence="1">
    <location>
        <begin position="608"/>
        <end position="617"/>
    </location>
</feature>
<feature type="compositionally biased region" description="Pro residues" evidence="1">
    <location>
        <begin position="238"/>
        <end position="248"/>
    </location>
</feature>
<dbReference type="EMBL" id="DF237133">
    <property type="protein sequence ID" value="GAQ84307.1"/>
    <property type="molecule type" value="Genomic_DNA"/>
</dbReference>
<dbReference type="Proteomes" id="UP000054558">
    <property type="component" value="Unassembled WGS sequence"/>
</dbReference>
<dbReference type="InterPro" id="IPR030791">
    <property type="entry name" value="Rotatin"/>
</dbReference>